<keyword evidence="3 7" id="KW-0812">Transmembrane</keyword>
<feature type="compositionally biased region" description="Low complexity" evidence="6">
    <location>
        <begin position="61"/>
        <end position="76"/>
    </location>
</feature>
<evidence type="ECO:0000256" key="7">
    <source>
        <dbReference type="SAM" id="Phobius"/>
    </source>
</evidence>
<accession>A0AAN7D1H2</accession>
<dbReference type="SMART" id="SM00503">
    <property type="entry name" value="SynN"/>
    <property type="match status" value="1"/>
</dbReference>
<sequence>MSYNPYNQGPGAEAGYGYGQPEQHEMQSYGQQPYGAPQQQYGQQYGQEYGSHPEEQQYGSPHQDQYGAPQQQQPGPRVMSQNEFLSRVSAIRRDIDGLTTNIQNVATLHQQALASSDNGARQALDDLVAATQLKNTSIRGQLQQLKADAERTTDGTFGTKKRQFDILNDDFKKKIQELLQEEQHYKARYRDQIARQYRIVNPDATEEQVQQAADADWGDEGIFQTALRTNRTGQASAVLGNLRARHNDMVKIEQDIMQLIELIEVLSTQIVQQEPMIQAIDQKADETVGHLGDANQQLVQGVASARRARKLKWWCLGVCVLICIVIALGVGLGVALTQNKTGGGGGNNNN</sequence>
<evidence type="ECO:0000256" key="4">
    <source>
        <dbReference type="ARBA" id="ARBA00022989"/>
    </source>
</evidence>
<dbReference type="Proteomes" id="UP001303647">
    <property type="component" value="Unassembled WGS sequence"/>
</dbReference>
<dbReference type="InterPro" id="IPR045242">
    <property type="entry name" value="Syntaxin"/>
</dbReference>
<gene>
    <name evidence="9" type="ORF">C7999DRAFT_27803</name>
</gene>
<dbReference type="GO" id="GO:0006906">
    <property type="term" value="P:vesicle fusion"/>
    <property type="evidence" value="ECO:0007669"/>
    <property type="project" value="TreeGrafter"/>
</dbReference>
<evidence type="ECO:0000256" key="3">
    <source>
        <dbReference type="ARBA" id="ARBA00022692"/>
    </source>
</evidence>
<feature type="transmembrane region" description="Helical" evidence="7">
    <location>
        <begin position="313"/>
        <end position="336"/>
    </location>
</feature>
<protein>
    <submittedName>
        <fullName evidence="9">t-SNARE</fullName>
    </submittedName>
</protein>
<evidence type="ECO:0000256" key="5">
    <source>
        <dbReference type="ARBA" id="ARBA00023136"/>
    </source>
</evidence>
<dbReference type="InterPro" id="IPR010989">
    <property type="entry name" value="SNARE"/>
</dbReference>
<name>A0AAN7D1H2_9PEZI</name>
<evidence type="ECO:0000313" key="10">
    <source>
        <dbReference type="Proteomes" id="UP001303647"/>
    </source>
</evidence>
<dbReference type="Pfam" id="PF05739">
    <property type="entry name" value="SNARE"/>
    <property type="match status" value="1"/>
</dbReference>
<dbReference type="PROSITE" id="PS50192">
    <property type="entry name" value="T_SNARE"/>
    <property type="match status" value="1"/>
</dbReference>
<comment type="subcellular location">
    <subcellularLocation>
        <location evidence="1">Membrane</location>
        <topology evidence="1">Single-pass type IV membrane protein</topology>
    </subcellularLocation>
</comment>
<dbReference type="GO" id="GO:0006887">
    <property type="term" value="P:exocytosis"/>
    <property type="evidence" value="ECO:0007669"/>
    <property type="project" value="TreeGrafter"/>
</dbReference>
<dbReference type="InterPro" id="IPR000727">
    <property type="entry name" value="T_SNARE_dom"/>
</dbReference>
<evidence type="ECO:0000256" key="2">
    <source>
        <dbReference type="ARBA" id="ARBA00009063"/>
    </source>
</evidence>
<dbReference type="GO" id="GO:0048278">
    <property type="term" value="P:vesicle docking"/>
    <property type="evidence" value="ECO:0007669"/>
    <property type="project" value="TreeGrafter"/>
</dbReference>
<dbReference type="PANTHER" id="PTHR19957:SF307">
    <property type="entry name" value="PROTEIN SSO1-RELATED"/>
    <property type="match status" value="1"/>
</dbReference>
<reference evidence="9" key="2">
    <citation type="submission" date="2023-05" db="EMBL/GenBank/DDBJ databases">
        <authorList>
            <consortium name="Lawrence Berkeley National Laboratory"/>
            <person name="Steindorff A."/>
            <person name="Hensen N."/>
            <person name="Bonometti L."/>
            <person name="Westerberg I."/>
            <person name="Brannstrom I.O."/>
            <person name="Guillou S."/>
            <person name="Cros-Aarteil S."/>
            <person name="Calhoun S."/>
            <person name="Haridas S."/>
            <person name="Kuo A."/>
            <person name="Mondo S."/>
            <person name="Pangilinan J."/>
            <person name="Riley R."/>
            <person name="Labutti K."/>
            <person name="Andreopoulos B."/>
            <person name="Lipzen A."/>
            <person name="Chen C."/>
            <person name="Yanf M."/>
            <person name="Daum C."/>
            <person name="Ng V."/>
            <person name="Clum A."/>
            <person name="Ohm R."/>
            <person name="Martin F."/>
            <person name="Silar P."/>
            <person name="Natvig D."/>
            <person name="Lalanne C."/>
            <person name="Gautier V."/>
            <person name="Ament-Velasquez S.L."/>
            <person name="Kruys A."/>
            <person name="Hutchinson M.I."/>
            <person name="Powell A.J."/>
            <person name="Barry K."/>
            <person name="Miller A.N."/>
            <person name="Grigoriev I.V."/>
            <person name="Debuchy R."/>
            <person name="Gladieux P."/>
            <person name="Thoren M.H."/>
            <person name="Johannesson H."/>
        </authorList>
    </citation>
    <scope>NUCLEOTIDE SEQUENCE</scope>
    <source>
        <strain evidence="9">CBS 359.72</strain>
    </source>
</reference>
<organism evidence="9 10">
    <name type="scientific">Corynascus novoguineensis</name>
    <dbReference type="NCBI Taxonomy" id="1126955"/>
    <lineage>
        <taxon>Eukaryota</taxon>
        <taxon>Fungi</taxon>
        <taxon>Dikarya</taxon>
        <taxon>Ascomycota</taxon>
        <taxon>Pezizomycotina</taxon>
        <taxon>Sordariomycetes</taxon>
        <taxon>Sordariomycetidae</taxon>
        <taxon>Sordariales</taxon>
        <taxon>Chaetomiaceae</taxon>
        <taxon>Corynascus</taxon>
    </lineage>
</organism>
<dbReference type="EMBL" id="MU857604">
    <property type="protein sequence ID" value="KAK4251726.1"/>
    <property type="molecule type" value="Genomic_DNA"/>
</dbReference>
<dbReference type="AlphaFoldDB" id="A0AAN7D1H2"/>
<reference evidence="9" key="1">
    <citation type="journal article" date="2023" name="Mol. Phylogenet. Evol.">
        <title>Genome-scale phylogeny and comparative genomics of the fungal order Sordariales.</title>
        <authorList>
            <person name="Hensen N."/>
            <person name="Bonometti L."/>
            <person name="Westerberg I."/>
            <person name="Brannstrom I.O."/>
            <person name="Guillou S."/>
            <person name="Cros-Aarteil S."/>
            <person name="Calhoun S."/>
            <person name="Haridas S."/>
            <person name="Kuo A."/>
            <person name="Mondo S."/>
            <person name="Pangilinan J."/>
            <person name="Riley R."/>
            <person name="LaButti K."/>
            <person name="Andreopoulos B."/>
            <person name="Lipzen A."/>
            <person name="Chen C."/>
            <person name="Yan M."/>
            <person name="Daum C."/>
            <person name="Ng V."/>
            <person name="Clum A."/>
            <person name="Steindorff A."/>
            <person name="Ohm R.A."/>
            <person name="Martin F."/>
            <person name="Silar P."/>
            <person name="Natvig D.O."/>
            <person name="Lalanne C."/>
            <person name="Gautier V."/>
            <person name="Ament-Velasquez S.L."/>
            <person name="Kruys A."/>
            <person name="Hutchinson M.I."/>
            <person name="Powell A.J."/>
            <person name="Barry K."/>
            <person name="Miller A.N."/>
            <person name="Grigoriev I.V."/>
            <person name="Debuchy R."/>
            <person name="Gladieux P."/>
            <person name="Hiltunen Thoren M."/>
            <person name="Johannesson H."/>
        </authorList>
    </citation>
    <scope>NUCLEOTIDE SEQUENCE</scope>
    <source>
        <strain evidence="9">CBS 359.72</strain>
    </source>
</reference>
<dbReference type="GO" id="GO:0006886">
    <property type="term" value="P:intracellular protein transport"/>
    <property type="evidence" value="ECO:0007669"/>
    <property type="project" value="TreeGrafter"/>
</dbReference>
<comment type="similarity">
    <text evidence="2">Belongs to the syntaxin family.</text>
</comment>
<dbReference type="Pfam" id="PF00804">
    <property type="entry name" value="Syntaxin"/>
    <property type="match status" value="1"/>
</dbReference>
<evidence type="ECO:0000256" key="1">
    <source>
        <dbReference type="ARBA" id="ARBA00004211"/>
    </source>
</evidence>
<feature type="compositionally biased region" description="Low complexity" evidence="6">
    <location>
        <begin position="27"/>
        <end position="50"/>
    </location>
</feature>
<dbReference type="GO" id="GO:0012505">
    <property type="term" value="C:endomembrane system"/>
    <property type="evidence" value="ECO:0007669"/>
    <property type="project" value="TreeGrafter"/>
</dbReference>
<dbReference type="GO" id="GO:0031201">
    <property type="term" value="C:SNARE complex"/>
    <property type="evidence" value="ECO:0007669"/>
    <property type="project" value="TreeGrafter"/>
</dbReference>
<dbReference type="GO" id="GO:0000149">
    <property type="term" value="F:SNARE binding"/>
    <property type="evidence" value="ECO:0007669"/>
    <property type="project" value="TreeGrafter"/>
</dbReference>
<dbReference type="GO" id="GO:0005484">
    <property type="term" value="F:SNAP receptor activity"/>
    <property type="evidence" value="ECO:0007669"/>
    <property type="project" value="TreeGrafter"/>
</dbReference>
<comment type="caution">
    <text evidence="9">The sequence shown here is derived from an EMBL/GenBank/DDBJ whole genome shotgun (WGS) entry which is preliminary data.</text>
</comment>
<evidence type="ECO:0000256" key="6">
    <source>
        <dbReference type="SAM" id="MobiDB-lite"/>
    </source>
</evidence>
<dbReference type="Gene3D" id="1.20.58.70">
    <property type="match status" value="1"/>
</dbReference>
<proteinExistence type="inferred from homology"/>
<dbReference type="InterPro" id="IPR006011">
    <property type="entry name" value="Syntaxin_N"/>
</dbReference>
<keyword evidence="4 7" id="KW-1133">Transmembrane helix</keyword>
<dbReference type="CDD" id="cd15849">
    <property type="entry name" value="SNARE_Sso1"/>
    <property type="match status" value="1"/>
</dbReference>
<feature type="region of interest" description="Disordered" evidence="6">
    <location>
        <begin position="1"/>
        <end position="79"/>
    </location>
</feature>
<evidence type="ECO:0000259" key="8">
    <source>
        <dbReference type="PROSITE" id="PS50192"/>
    </source>
</evidence>
<feature type="domain" description="T-SNARE coiled-coil homology" evidence="8">
    <location>
        <begin position="239"/>
        <end position="301"/>
    </location>
</feature>
<keyword evidence="10" id="KW-1185">Reference proteome</keyword>
<evidence type="ECO:0000313" key="9">
    <source>
        <dbReference type="EMBL" id="KAK4251726.1"/>
    </source>
</evidence>
<keyword evidence="5 7" id="KW-0472">Membrane</keyword>
<dbReference type="GO" id="GO:0005886">
    <property type="term" value="C:plasma membrane"/>
    <property type="evidence" value="ECO:0007669"/>
    <property type="project" value="TreeGrafter"/>
</dbReference>
<dbReference type="SUPFAM" id="SSF47661">
    <property type="entry name" value="t-snare proteins"/>
    <property type="match status" value="1"/>
</dbReference>
<dbReference type="PANTHER" id="PTHR19957">
    <property type="entry name" value="SYNTAXIN"/>
    <property type="match status" value="1"/>
</dbReference>